<dbReference type="SUPFAM" id="SSF52218">
    <property type="entry name" value="Flavoproteins"/>
    <property type="match status" value="1"/>
</dbReference>
<dbReference type="GO" id="GO:0016491">
    <property type="term" value="F:oxidoreductase activity"/>
    <property type="evidence" value="ECO:0007669"/>
    <property type="project" value="InterPro"/>
</dbReference>
<dbReference type="GO" id="GO:0010181">
    <property type="term" value="F:FMN binding"/>
    <property type="evidence" value="ECO:0007669"/>
    <property type="project" value="TreeGrafter"/>
</dbReference>
<evidence type="ECO:0000259" key="1">
    <source>
        <dbReference type="Pfam" id="PF03358"/>
    </source>
</evidence>
<sequence length="175" mass="19239">MKYLIISSGLRKQGNSWAMASLCCKRFQESGEEAELLALSDHEMPYCDGKTYVDHPTTQLFRDKVGAVQGIILATPVYNFDANSAAKNFIEITGQVWENKVVGFLCAAGGDKSYMSIMALANSLMLDFRCVIIPRFVYASSSAFSNGAVTDATVVDRIYELSDELVRFTTSLNSS</sequence>
<feature type="domain" description="NADPH-dependent FMN reductase-like" evidence="1">
    <location>
        <begin position="1"/>
        <end position="142"/>
    </location>
</feature>
<dbReference type="Gene3D" id="3.40.50.360">
    <property type="match status" value="1"/>
</dbReference>
<accession>A0A381SMG4</accession>
<evidence type="ECO:0000313" key="2">
    <source>
        <dbReference type="EMBL" id="SVA05230.1"/>
    </source>
</evidence>
<organism evidence="2">
    <name type="scientific">marine metagenome</name>
    <dbReference type="NCBI Taxonomy" id="408172"/>
    <lineage>
        <taxon>unclassified sequences</taxon>
        <taxon>metagenomes</taxon>
        <taxon>ecological metagenomes</taxon>
    </lineage>
</organism>
<dbReference type="Pfam" id="PF03358">
    <property type="entry name" value="FMN_red"/>
    <property type="match status" value="1"/>
</dbReference>
<dbReference type="PANTHER" id="PTHR30543">
    <property type="entry name" value="CHROMATE REDUCTASE"/>
    <property type="match status" value="1"/>
</dbReference>
<name>A0A381SMG4_9ZZZZ</name>
<dbReference type="InterPro" id="IPR005025">
    <property type="entry name" value="FMN_Rdtase-like_dom"/>
</dbReference>
<proteinExistence type="predicted"/>
<dbReference type="EMBL" id="UINC01003315">
    <property type="protein sequence ID" value="SVA05230.1"/>
    <property type="molecule type" value="Genomic_DNA"/>
</dbReference>
<dbReference type="PANTHER" id="PTHR30543:SF28">
    <property type="entry name" value="NADPH-DEPENDENT FMN REDUCTASE-LIKE DOMAIN-CONTAINING PROTEIN"/>
    <property type="match status" value="1"/>
</dbReference>
<reference evidence="2" key="1">
    <citation type="submission" date="2018-05" db="EMBL/GenBank/DDBJ databases">
        <authorList>
            <person name="Lanie J.A."/>
            <person name="Ng W.-L."/>
            <person name="Kazmierczak K.M."/>
            <person name="Andrzejewski T.M."/>
            <person name="Davidsen T.M."/>
            <person name="Wayne K.J."/>
            <person name="Tettelin H."/>
            <person name="Glass J.I."/>
            <person name="Rusch D."/>
            <person name="Podicherti R."/>
            <person name="Tsui H.-C.T."/>
            <person name="Winkler M.E."/>
        </authorList>
    </citation>
    <scope>NUCLEOTIDE SEQUENCE</scope>
</reference>
<protein>
    <recommendedName>
        <fullName evidence="1">NADPH-dependent FMN reductase-like domain-containing protein</fullName>
    </recommendedName>
</protein>
<dbReference type="InterPro" id="IPR050712">
    <property type="entry name" value="NAD(P)H-dep_reductase"/>
</dbReference>
<dbReference type="GO" id="GO:0005829">
    <property type="term" value="C:cytosol"/>
    <property type="evidence" value="ECO:0007669"/>
    <property type="project" value="TreeGrafter"/>
</dbReference>
<gene>
    <name evidence="2" type="ORF">METZ01_LOCUS58084</name>
</gene>
<dbReference type="InterPro" id="IPR029039">
    <property type="entry name" value="Flavoprotein-like_sf"/>
</dbReference>
<dbReference type="AlphaFoldDB" id="A0A381SMG4"/>